<dbReference type="Proteomes" id="UP000756346">
    <property type="component" value="Unassembled WGS sequence"/>
</dbReference>
<sequence>MAETFGIITGALSVAALFNNAVDTFGYIQLGRSFKQDYTTCQLKLEVARVRLGRWGEAVSINESPRFPSEFPVRAMLGQINNLFSELHEASGRYVKAPTTSDAEHAICDSTTDLDKPAVKVLTVFRRITKRRERKGPGWMEKTYWAIYDAKNFEKLIADVVQLVDGLYQVAPPPGAIRGQPSPEVVEWEFEELDNDASSLKLIQDASADVDNALYETTTEKIKALGSSDNSIGKFSSVDEAEARVGDEWTAEAMRAAGSNFMLRSTRNRVGEAEMKGKSKLIVGTIYK</sequence>
<protein>
    <submittedName>
        <fullName evidence="2">Prion-inhibition and propagation-domain-containing protein</fullName>
    </submittedName>
</protein>
<dbReference type="InterPro" id="IPR038305">
    <property type="entry name" value="HeLo_sf"/>
</dbReference>
<dbReference type="PANTHER" id="PTHR37542">
    <property type="entry name" value="HELO DOMAIN-CONTAINING PROTEIN-RELATED"/>
    <property type="match status" value="1"/>
</dbReference>
<evidence type="ECO:0000313" key="2">
    <source>
        <dbReference type="EMBL" id="KAH7029511.1"/>
    </source>
</evidence>
<organism evidence="2 3">
    <name type="scientific">Microdochium trichocladiopsis</name>
    <dbReference type="NCBI Taxonomy" id="1682393"/>
    <lineage>
        <taxon>Eukaryota</taxon>
        <taxon>Fungi</taxon>
        <taxon>Dikarya</taxon>
        <taxon>Ascomycota</taxon>
        <taxon>Pezizomycotina</taxon>
        <taxon>Sordariomycetes</taxon>
        <taxon>Xylariomycetidae</taxon>
        <taxon>Xylariales</taxon>
        <taxon>Microdochiaceae</taxon>
        <taxon>Microdochium</taxon>
    </lineage>
</organism>
<dbReference type="EMBL" id="JAGTJQ010000006">
    <property type="protein sequence ID" value="KAH7029511.1"/>
    <property type="molecule type" value="Genomic_DNA"/>
</dbReference>
<dbReference type="Pfam" id="PF14479">
    <property type="entry name" value="HeLo"/>
    <property type="match status" value="1"/>
</dbReference>
<dbReference type="Gene3D" id="1.20.120.1020">
    <property type="entry name" value="Prion-inhibition and propagation, HeLo domain"/>
    <property type="match status" value="1"/>
</dbReference>
<dbReference type="InterPro" id="IPR029498">
    <property type="entry name" value="HeLo_dom"/>
</dbReference>
<proteinExistence type="predicted"/>
<accession>A0A9P8Y7D5</accession>
<evidence type="ECO:0000313" key="3">
    <source>
        <dbReference type="Proteomes" id="UP000756346"/>
    </source>
</evidence>
<dbReference type="GeneID" id="70183830"/>
<gene>
    <name evidence="2" type="ORF">B0I36DRAFT_325917</name>
</gene>
<feature type="domain" description="Prion-inhibition and propagation HeLo" evidence="1">
    <location>
        <begin position="6"/>
        <end position="203"/>
    </location>
</feature>
<name>A0A9P8Y7D5_9PEZI</name>
<keyword evidence="2" id="KW-0640">Prion</keyword>
<comment type="caution">
    <text evidence="2">The sequence shown here is derived from an EMBL/GenBank/DDBJ whole genome shotgun (WGS) entry which is preliminary data.</text>
</comment>
<reference evidence="2" key="1">
    <citation type="journal article" date="2021" name="Nat. Commun.">
        <title>Genetic determinants of endophytism in the Arabidopsis root mycobiome.</title>
        <authorList>
            <person name="Mesny F."/>
            <person name="Miyauchi S."/>
            <person name="Thiergart T."/>
            <person name="Pickel B."/>
            <person name="Atanasova L."/>
            <person name="Karlsson M."/>
            <person name="Huettel B."/>
            <person name="Barry K.W."/>
            <person name="Haridas S."/>
            <person name="Chen C."/>
            <person name="Bauer D."/>
            <person name="Andreopoulos W."/>
            <person name="Pangilinan J."/>
            <person name="LaButti K."/>
            <person name="Riley R."/>
            <person name="Lipzen A."/>
            <person name="Clum A."/>
            <person name="Drula E."/>
            <person name="Henrissat B."/>
            <person name="Kohler A."/>
            <person name="Grigoriev I.V."/>
            <person name="Martin F.M."/>
            <person name="Hacquard S."/>
        </authorList>
    </citation>
    <scope>NUCLEOTIDE SEQUENCE</scope>
    <source>
        <strain evidence="2">MPI-CAGE-CH-0230</strain>
    </source>
</reference>
<dbReference type="PANTHER" id="PTHR37542:SF3">
    <property type="entry name" value="PRION-INHIBITION AND PROPAGATION HELO DOMAIN-CONTAINING PROTEIN"/>
    <property type="match status" value="1"/>
</dbReference>
<dbReference type="RefSeq" id="XP_046011799.1">
    <property type="nucleotide sequence ID" value="XM_046154284.1"/>
</dbReference>
<dbReference type="OrthoDB" id="20872at2759"/>
<evidence type="ECO:0000259" key="1">
    <source>
        <dbReference type="Pfam" id="PF14479"/>
    </source>
</evidence>
<keyword evidence="2" id="KW-0034">Amyloid</keyword>
<dbReference type="AlphaFoldDB" id="A0A9P8Y7D5"/>
<keyword evidence="3" id="KW-1185">Reference proteome</keyword>